<evidence type="ECO:0000256" key="1">
    <source>
        <dbReference type="ARBA" id="ARBA00000085"/>
    </source>
</evidence>
<dbReference type="InterPro" id="IPR003018">
    <property type="entry name" value="GAF"/>
</dbReference>
<keyword evidence="7 10" id="KW-0067">ATP-binding</keyword>
<feature type="domain" description="Histidine kinase" evidence="9">
    <location>
        <begin position="379"/>
        <end position="589"/>
    </location>
</feature>
<dbReference type="InterPro" id="IPR036097">
    <property type="entry name" value="HisK_dim/P_sf"/>
</dbReference>
<evidence type="ECO:0000259" key="9">
    <source>
        <dbReference type="PROSITE" id="PS50109"/>
    </source>
</evidence>
<evidence type="ECO:0000313" key="10">
    <source>
        <dbReference type="EMBL" id="WNM61290.1"/>
    </source>
</evidence>
<evidence type="ECO:0000256" key="2">
    <source>
        <dbReference type="ARBA" id="ARBA00012438"/>
    </source>
</evidence>
<dbReference type="SUPFAM" id="SSF55874">
    <property type="entry name" value="ATPase domain of HSP90 chaperone/DNA topoisomerase II/histidine kinase"/>
    <property type="match status" value="1"/>
</dbReference>
<dbReference type="SMART" id="SM00387">
    <property type="entry name" value="HATPase_c"/>
    <property type="match status" value="1"/>
</dbReference>
<organism evidence="10 11">
    <name type="scientific">Candidatus Nitrospira neomarina</name>
    <dbReference type="NCBI Taxonomy" id="3020899"/>
    <lineage>
        <taxon>Bacteria</taxon>
        <taxon>Pseudomonadati</taxon>
        <taxon>Nitrospirota</taxon>
        <taxon>Nitrospiria</taxon>
        <taxon>Nitrospirales</taxon>
        <taxon>Nitrospiraceae</taxon>
        <taxon>Nitrospira</taxon>
    </lineage>
</organism>
<name>A0AA96JVN3_9BACT</name>
<dbReference type="Gene3D" id="1.10.287.130">
    <property type="match status" value="1"/>
</dbReference>
<dbReference type="EC" id="2.7.13.3" evidence="2"/>
<dbReference type="Pfam" id="PF02518">
    <property type="entry name" value="HATPase_c"/>
    <property type="match status" value="1"/>
</dbReference>
<keyword evidence="6" id="KW-0418">Kinase</keyword>
<dbReference type="SUPFAM" id="SSF47384">
    <property type="entry name" value="Homodimeric domain of signal transducing histidine kinase"/>
    <property type="match status" value="1"/>
</dbReference>
<dbReference type="SUPFAM" id="SSF55781">
    <property type="entry name" value="GAF domain-like"/>
    <property type="match status" value="2"/>
</dbReference>
<evidence type="ECO:0000256" key="3">
    <source>
        <dbReference type="ARBA" id="ARBA00022553"/>
    </source>
</evidence>
<dbReference type="Pfam" id="PF13185">
    <property type="entry name" value="GAF_2"/>
    <property type="match status" value="1"/>
</dbReference>
<evidence type="ECO:0000256" key="5">
    <source>
        <dbReference type="ARBA" id="ARBA00022741"/>
    </source>
</evidence>
<evidence type="ECO:0000256" key="8">
    <source>
        <dbReference type="ARBA" id="ARBA00023012"/>
    </source>
</evidence>
<keyword evidence="5" id="KW-0547">Nucleotide-binding</keyword>
<dbReference type="PRINTS" id="PR00344">
    <property type="entry name" value="BCTRLSENSOR"/>
</dbReference>
<accession>A0AA96JVN3</accession>
<dbReference type="PROSITE" id="PS50109">
    <property type="entry name" value="HIS_KIN"/>
    <property type="match status" value="1"/>
</dbReference>
<dbReference type="InterPro" id="IPR003594">
    <property type="entry name" value="HATPase_dom"/>
</dbReference>
<evidence type="ECO:0000256" key="4">
    <source>
        <dbReference type="ARBA" id="ARBA00022679"/>
    </source>
</evidence>
<keyword evidence="3" id="KW-0597">Phosphoprotein</keyword>
<dbReference type="GO" id="GO:0000155">
    <property type="term" value="F:phosphorelay sensor kinase activity"/>
    <property type="evidence" value="ECO:0007669"/>
    <property type="project" value="InterPro"/>
</dbReference>
<dbReference type="Gene3D" id="3.30.450.40">
    <property type="match status" value="2"/>
</dbReference>
<dbReference type="KEGG" id="nneo:PQG83_16250"/>
<proteinExistence type="predicted"/>
<evidence type="ECO:0000256" key="6">
    <source>
        <dbReference type="ARBA" id="ARBA00022777"/>
    </source>
</evidence>
<dbReference type="PANTHER" id="PTHR43065">
    <property type="entry name" value="SENSOR HISTIDINE KINASE"/>
    <property type="match status" value="1"/>
</dbReference>
<dbReference type="Proteomes" id="UP001302494">
    <property type="component" value="Chromosome"/>
</dbReference>
<keyword evidence="11" id="KW-1185">Reference proteome</keyword>
<keyword evidence="8" id="KW-0902">Two-component regulatory system</keyword>
<protein>
    <recommendedName>
        <fullName evidence="2">histidine kinase</fullName>
        <ecNumber evidence="2">2.7.13.3</ecNumber>
    </recommendedName>
</protein>
<keyword evidence="4" id="KW-0808">Transferase</keyword>
<dbReference type="InterPro" id="IPR036890">
    <property type="entry name" value="HATPase_C_sf"/>
</dbReference>
<evidence type="ECO:0000313" key="11">
    <source>
        <dbReference type="Proteomes" id="UP001302494"/>
    </source>
</evidence>
<dbReference type="AlphaFoldDB" id="A0AA96JVN3"/>
<sequence>MSNRLESTLATKQQSTLQKILTSVVNEVGMEAVLVAIMTHDGGPLVEQVSRGFSPREVRAILRALSMEDLKNLAVRNGVGGELESVLRIRMVTPGSKVALVLPLKFGGRVYGTLVLARRENSALTKREKTTLSTNVSHISTELKKAGLFGSSLILSKPVVGNEPLASGVAGEEGPAPVARTYSNAEVQERIGSILTEEVNGGLSFDRGWVSIYDPLAATLEVLGVFGTQKKDVSPGQLLSLDDSASGWSVRHRKPRCDNNLASTQGRFHDYKQLYRDRFASTIVVPFYVRGRVAGTVTLASKNPNNFDQIGSESKSLEAITTKLVELFEDPSCHLSVMEVAPIQPEQPALKGQVMTAQSEGGDVRKEERRAALHEVSSFLATEIREPIGFIRAQLEEITTDADLDFDSQTRVENAMRDMIRIETVLNEILDFAKPLELDRKMCRVQDLLDKAFSLVSTDIRVNRIEVLKKVPARLAQVRWDELKMQHVFLCIFKNAIEAMSPGGHLRVEVMLTRARKPELQIIIANDGVPIPAEFVDKVFEPYFTTKRSGTGLGLATVKKVVEEHQGQISIASEPDKGTTVTILMPAPRPRTPYRPRRPA</sequence>
<dbReference type="InterPro" id="IPR005467">
    <property type="entry name" value="His_kinase_dom"/>
</dbReference>
<dbReference type="Gene3D" id="3.30.565.10">
    <property type="entry name" value="Histidine kinase-like ATPase, C-terminal domain"/>
    <property type="match status" value="1"/>
</dbReference>
<dbReference type="InterPro" id="IPR029016">
    <property type="entry name" value="GAF-like_dom_sf"/>
</dbReference>
<dbReference type="InterPro" id="IPR004358">
    <property type="entry name" value="Sig_transdc_His_kin-like_C"/>
</dbReference>
<evidence type="ECO:0000256" key="7">
    <source>
        <dbReference type="ARBA" id="ARBA00022840"/>
    </source>
</evidence>
<dbReference type="PANTHER" id="PTHR43065:SF10">
    <property type="entry name" value="PEROXIDE STRESS-ACTIVATED HISTIDINE KINASE MAK3"/>
    <property type="match status" value="1"/>
</dbReference>
<dbReference type="GO" id="GO:0005524">
    <property type="term" value="F:ATP binding"/>
    <property type="evidence" value="ECO:0007669"/>
    <property type="project" value="UniProtKB-KW"/>
</dbReference>
<dbReference type="EMBL" id="CP116968">
    <property type="protein sequence ID" value="WNM61290.1"/>
    <property type="molecule type" value="Genomic_DNA"/>
</dbReference>
<gene>
    <name evidence="10" type="ORF">PQG83_16250</name>
</gene>
<reference evidence="10 11" key="1">
    <citation type="submission" date="2023-01" db="EMBL/GenBank/DDBJ databases">
        <title>Cultivation and genomic characterization of new, ubiquitous marine nitrite-oxidizing bacteria from the Nitrospirales.</title>
        <authorList>
            <person name="Mueller A.J."/>
            <person name="Daebeler A."/>
            <person name="Herbold C.W."/>
            <person name="Kirkegaard R.H."/>
            <person name="Daims H."/>
        </authorList>
    </citation>
    <scope>NUCLEOTIDE SEQUENCE [LARGE SCALE GENOMIC DNA]</scope>
    <source>
        <strain evidence="10 11">DK</strain>
    </source>
</reference>
<comment type="catalytic activity">
    <reaction evidence="1">
        <text>ATP + protein L-histidine = ADP + protein N-phospho-L-histidine.</text>
        <dbReference type="EC" id="2.7.13.3"/>
    </reaction>
</comment>
<dbReference type="RefSeq" id="WP_312743229.1">
    <property type="nucleotide sequence ID" value="NZ_CP116968.1"/>
</dbReference>